<dbReference type="EC" id="6.3.2.1" evidence="8"/>
<sequence length="283" mass="31037">MQTVSNVSQLRSKIKSWKQQGLTVAFVPTMGNLHAGHFSLVDKAKQIADKVVVSIFVNPMQFGKNEDLDKYPRTLVDDQNGLIEHGADLLFTPTVETIYPKGLEAQSYIDVPGVSEGHCGASRPGHFRGVATIVNKLFNLVQPDIACFGEKDFQQLAVIKTMVEDLSMPIEIIGVATKREESGLAMSSRNGYLSDEEKQQACALYQIMKNAESALKDGELSIAEITEQAHLAIVQHGFKLDYFNICNANTLQPATNDDTNLVILVAAFLANVRLIDNLQVTTA</sequence>
<dbReference type="InterPro" id="IPR014729">
    <property type="entry name" value="Rossmann-like_a/b/a_fold"/>
</dbReference>
<keyword evidence="5 8" id="KW-0547">Nucleotide-binding</keyword>
<dbReference type="NCBIfam" id="TIGR00125">
    <property type="entry name" value="cyt_tran_rel"/>
    <property type="match status" value="1"/>
</dbReference>
<feature type="binding site" evidence="8">
    <location>
        <begin position="30"/>
        <end position="37"/>
    </location>
    <ligand>
        <name>ATP</name>
        <dbReference type="ChEBI" id="CHEBI:30616"/>
    </ligand>
</feature>
<dbReference type="SUPFAM" id="SSF52374">
    <property type="entry name" value="Nucleotidylyl transferase"/>
    <property type="match status" value="1"/>
</dbReference>
<dbReference type="CDD" id="cd00560">
    <property type="entry name" value="PanC"/>
    <property type="match status" value="1"/>
</dbReference>
<organism evidence="9 10">
    <name type="scientific">Pseudoalteromonas piratica</name>
    <dbReference type="NCBI Taxonomy" id="1348114"/>
    <lineage>
        <taxon>Bacteria</taxon>
        <taxon>Pseudomonadati</taxon>
        <taxon>Pseudomonadota</taxon>
        <taxon>Gammaproteobacteria</taxon>
        <taxon>Alteromonadales</taxon>
        <taxon>Pseudoalteromonadaceae</taxon>
        <taxon>Pseudoalteromonas</taxon>
    </lineage>
</organism>
<dbReference type="NCBIfam" id="TIGR00018">
    <property type="entry name" value="panC"/>
    <property type="match status" value="1"/>
</dbReference>
<dbReference type="InterPro" id="IPR042176">
    <property type="entry name" value="Pantoate_ligase_C"/>
</dbReference>
<dbReference type="GO" id="GO:0004592">
    <property type="term" value="F:pantoate-beta-alanine ligase activity"/>
    <property type="evidence" value="ECO:0007669"/>
    <property type="project" value="UniProtKB-UniRule"/>
</dbReference>
<dbReference type="GO" id="GO:0015940">
    <property type="term" value="P:pantothenate biosynthetic process"/>
    <property type="evidence" value="ECO:0007669"/>
    <property type="project" value="UniProtKB-UniRule"/>
</dbReference>
<evidence type="ECO:0000313" key="10">
    <source>
        <dbReference type="Proteomes" id="UP000030341"/>
    </source>
</evidence>
<keyword evidence="6 8" id="KW-0067">ATP-binding</keyword>
<dbReference type="FunFam" id="3.30.1300.10:FF:000001">
    <property type="entry name" value="Pantothenate synthetase"/>
    <property type="match status" value="1"/>
</dbReference>
<accession>A0A0A7EDW1</accession>
<keyword evidence="8" id="KW-0963">Cytoplasm</keyword>
<evidence type="ECO:0000256" key="7">
    <source>
        <dbReference type="ARBA" id="ARBA00048258"/>
    </source>
</evidence>
<dbReference type="GO" id="GO:0005524">
    <property type="term" value="F:ATP binding"/>
    <property type="evidence" value="ECO:0007669"/>
    <property type="project" value="UniProtKB-KW"/>
</dbReference>
<dbReference type="PANTHER" id="PTHR21299:SF1">
    <property type="entry name" value="PANTOATE--BETA-ALANINE LIGASE"/>
    <property type="match status" value="1"/>
</dbReference>
<feature type="active site" description="Proton donor" evidence="8">
    <location>
        <position position="37"/>
    </location>
</feature>
<dbReference type="InterPro" id="IPR004821">
    <property type="entry name" value="Cyt_trans-like"/>
</dbReference>
<gene>
    <name evidence="8" type="primary">panC</name>
    <name evidence="9" type="ORF">OM33_05835</name>
</gene>
<evidence type="ECO:0000256" key="6">
    <source>
        <dbReference type="ARBA" id="ARBA00022840"/>
    </source>
</evidence>
<evidence type="ECO:0000256" key="3">
    <source>
        <dbReference type="ARBA" id="ARBA00022598"/>
    </source>
</evidence>
<dbReference type="Proteomes" id="UP000030341">
    <property type="component" value="Chromosome 1"/>
</dbReference>
<dbReference type="RefSeq" id="WP_038639904.1">
    <property type="nucleotide sequence ID" value="NZ_CP009888.1"/>
</dbReference>
<proteinExistence type="inferred from homology"/>
<dbReference type="FunFam" id="3.40.50.620:FF:000013">
    <property type="entry name" value="Pantothenate synthetase"/>
    <property type="match status" value="1"/>
</dbReference>
<evidence type="ECO:0000256" key="8">
    <source>
        <dbReference type="HAMAP-Rule" id="MF_00158"/>
    </source>
</evidence>
<feature type="binding site" evidence="8">
    <location>
        <position position="61"/>
    </location>
    <ligand>
        <name>(R)-pantoate</name>
        <dbReference type="ChEBI" id="CHEBI:15980"/>
    </ligand>
</feature>
<dbReference type="Gene3D" id="3.40.50.620">
    <property type="entry name" value="HUPs"/>
    <property type="match status" value="1"/>
</dbReference>
<dbReference type="InterPro" id="IPR003721">
    <property type="entry name" value="Pantoate_ligase"/>
</dbReference>
<dbReference type="eggNOG" id="COG0414">
    <property type="taxonomic scope" value="Bacteria"/>
</dbReference>
<comment type="catalytic activity">
    <reaction evidence="7 8">
        <text>(R)-pantoate + beta-alanine + ATP = (R)-pantothenate + AMP + diphosphate + H(+)</text>
        <dbReference type="Rhea" id="RHEA:10912"/>
        <dbReference type="ChEBI" id="CHEBI:15378"/>
        <dbReference type="ChEBI" id="CHEBI:15980"/>
        <dbReference type="ChEBI" id="CHEBI:29032"/>
        <dbReference type="ChEBI" id="CHEBI:30616"/>
        <dbReference type="ChEBI" id="CHEBI:33019"/>
        <dbReference type="ChEBI" id="CHEBI:57966"/>
        <dbReference type="ChEBI" id="CHEBI:456215"/>
        <dbReference type="EC" id="6.3.2.1"/>
    </reaction>
</comment>
<comment type="subcellular location">
    <subcellularLocation>
        <location evidence="8">Cytoplasm</location>
    </subcellularLocation>
</comment>
<keyword evidence="10" id="KW-1185">Reference proteome</keyword>
<comment type="subunit">
    <text evidence="8">Homodimer.</text>
</comment>
<evidence type="ECO:0000256" key="5">
    <source>
        <dbReference type="ARBA" id="ARBA00022741"/>
    </source>
</evidence>
<evidence type="ECO:0000256" key="2">
    <source>
        <dbReference type="ARBA" id="ARBA00009256"/>
    </source>
</evidence>
<evidence type="ECO:0000256" key="1">
    <source>
        <dbReference type="ARBA" id="ARBA00004990"/>
    </source>
</evidence>
<protein>
    <recommendedName>
        <fullName evidence="8">Pantothenate synthetase</fullName>
        <shortName evidence="8">PS</shortName>
        <ecNumber evidence="8">6.3.2.1</ecNumber>
    </recommendedName>
    <alternativeName>
        <fullName evidence="8">Pantoate--beta-alanine ligase</fullName>
    </alternativeName>
    <alternativeName>
        <fullName evidence="8">Pantoate-activating enzyme</fullName>
    </alternativeName>
</protein>
<comment type="function">
    <text evidence="8">Catalyzes the condensation of pantoate with beta-alanine in an ATP-dependent reaction via a pantoyl-adenylate intermediate.</text>
</comment>
<feature type="binding site" evidence="8">
    <location>
        <position position="155"/>
    </location>
    <ligand>
        <name>(R)-pantoate</name>
        <dbReference type="ChEBI" id="CHEBI:15980"/>
    </ligand>
</feature>
<dbReference type="STRING" id="1348114.OM33_05835"/>
<reference evidence="9 10" key="1">
    <citation type="submission" date="2014-11" db="EMBL/GenBank/DDBJ databases">
        <title>Complete Genome Sequence of Pseudoalteromonas sp. Strain OCN003 Isolated from Kaneohe Bay, Oahu, Hawaii.</title>
        <authorList>
            <person name="Beurmann S."/>
            <person name="Videau P."/>
            <person name="Ushijima B."/>
            <person name="Smith A.M."/>
            <person name="Aeby G.S."/>
            <person name="Callahan S.M."/>
            <person name="Belcaid M."/>
        </authorList>
    </citation>
    <scope>NUCLEOTIDE SEQUENCE [LARGE SCALE GENOMIC DNA]</scope>
    <source>
        <strain evidence="9 10">OCN003</strain>
    </source>
</reference>
<feature type="binding site" evidence="8">
    <location>
        <position position="61"/>
    </location>
    <ligand>
        <name>beta-alanine</name>
        <dbReference type="ChEBI" id="CHEBI:57966"/>
    </ligand>
</feature>
<dbReference type="GO" id="GO:0005829">
    <property type="term" value="C:cytosol"/>
    <property type="evidence" value="ECO:0007669"/>
    <property type="project" value="TreeGrafter"/>
</dbReference>
<evidence type="ECO:0000256" key="4">
    <source>
        <dbReference type="ARBA" id="ARBA00022655"/>
    </source>
</evidence>
<comment type="pathway">
    <text evidence="1 8">Cofactor biosynthesis; (R)-pantothenate biosynthesis; (R)-pantothenate from (R)-pantoate and beta-alanine: step 1/1.</text>
</comment>
<keyword evidence="4 8" id="KW-0566">Pantothenate biosynthesis</keyword>
<feature type="binding site" evidence="8">
    <location>
        <begin position="186"/>
        <end position="189"/>
    </location>
    <ligand>
        <name>ATP</name>
        <dbReference type="ChEBI" id="CHEBI:30616"/>
    </ligand>
</feature>
<dbReference type="HOGENOM" id="CLU_047148_0_0_6"/>
<dbReference type="Gene3D" id="3.30.1300.10">
    <property type="entry name" value="Pantoate-beta-alanine ligase, C-terminal domain"/>
    <property type="match status" value="1"/>
</dbReference>
<feature type="binding site" evidence="8">
    <location>
        <begin position="149"/>
        <end position="152"/>
    </location>
    <ligand>
        <name>ATP</name>
        <dbReference type="ChEBI" id="CHEBI:30616"/>
    </ligand>
</feature>
<dbReference type="Pfam" id="PF02569">
    <property type="entry name" value="Pantoate_ligase"/>
    <property type="match status" value="1"/>
</dbReference>
<name>A0A0A7EDW1_9GAMM</name>
<dbReference type="PANTHER" id="PTHR21299">
    <property type="entry name" value="CYTIDYLATE KINASE/PANTOATE-BETA-ALANINE LIGASE"/>
    <property type="match status" value="1"/>
</dbReference>
<dbReference type="HAMAP" id="MF_00158">
    <property type="entry name" value="PanC"/>
    <property type="match status" value="1"/>
</dbReference>
<dbReference type="KEGG" id="pseo:OM33_05835"/>
<evidence type="ECO:0000313" key="9">
    <source>
        <dbReference type="EMBL" id="AIY64718.1"/>
    </source>
</evidence>
<dbReference type="EMBL" id="CP009888">
    <property type="protein sequence ID" value="AIY64718.1"/>
    <property type="molecule type" value="Genomic_DNA"/>
</dbReference>
<comment type="miscellaneous">
    <text evidence="8">The reaction proceeds by a bi uni uni bi ping pong mechanism.</text>
</comment>
<dbReference type="AlphaFoldDB" id="A0A0A7EDW1"/>
<dbReference type="OrthoDB" id="9773087at2"/>
<comment type="caution">
    <text evidence="8">Lacks conserved residue(s) required for the propagation of feature annotation.</text>
</comment>
<comment type="similarity">
    <text evidence="2 8">Belongs to the pantothenate synthetase family.</text>
</comment>
<dbReference type="UniPathway" id="UPA00028">
    <property type="reaction ID" value="UER00005"/>
</dbReference>
<keyword evidence="3 8" id="KW-0436">Ligase</keyword>